<feature type="transmembrane region" description="Helical" evidence="1">
    <location>
        <begin position="16"/>
        <end position="34"/>
    </location>
</feature>
<sequence length="316" mass="33183">MERGTIAPPARRRVRASWTLVLLLAALPWTWWLLRDGLGVVGDVVAIVLPVLAVVLAVAALAVLGRRGLVPAVSVLLAAALATLAPWTPEDAAPVRPGAGVTVASANVTATPATVPALRDNAAEVLAVVENTPAIDAAVAAGYPYHLFADSTPSVGVYSRYPLRLLQDPGPGFPGMRVAVAAPTPFVLYAMHVPKPWFSGSGGYWTTPGEHHRLVEDLAAQAAAEPGPVVVAGDLNSTDRARDYRLLVGDGLTDVMRSRWTGPTSVTMWRAFLLRIDHVLVGHGWCGQAPRQFVLPHSDHDGITATVGPCTVTPGG</sequence>
<protein>
    <recommendedName>
        <fullName evidence="2">Endonuclease/exonuclease/phosphatase domain-containing protein</fullName>
    </recommendedName>
</protein>
<dbReference type="InterPro" id="IPR005135">
    <property type="entry name" value="Endo/exonuclease/phosphatase"/>
</dbReference>
<keyword evidence="4" id="KW-1185">Reference proteome</keyword>
<dbReference type="RefSeq" id="WP_345412410.1">
    <property type="nucleotide sequence ID" value="NZ_BAABHO010000008.1"/>
</dbReference>
<dbReference type="SUPFAM" id="SSF56219">
    <property type="entry name" value="DNase I-like"/>
    <property type="match status" value="1"/>
</dbReference>
<evidence type="ECO:0000313" key="4">
    <source>
        <dbReference type="Proteomes" id="UP001500928"/>
    </source>
</evidence>
<dbReference type="Proteomes" id="UP001500928">
    <property type="component" value="Unassembled WGS sequence"/>
</dbReference>
<dbReference type="Gene3D" id="3.60.10.10">
    <property type="entry name" value="Endonuclease/exonuclease/phosphatase"/>
    <property type="match status" value="1"/>
</dbReference>
<evidence type="ECO:0000256" key="1">
    <source>
        <dbReference type="SAM" id="Phobius"/>
    </source>
</evidence>
<reference evidence="4" key="1">
    <citation type="journal article" date="2019" name="Int. J. Syst. Evol. Microbiol.">
        <title>The Global Catalogue of Microorganisms (GCM) 10K type strain sequencing project: providing services to taxonomists for standard genome sequencing and annotation.</title>
        <authorList>
            <consortium name="The Broad Institute Genomics Platform"/>
            <consortium name="The Broad Institute Genome Sequencing Center for Infectious Disease"/>
            <person name="Wu L."/>
            <person name="Ma J."/>
        </authorList>
    </citation>
    <scope>NUCLEOTIDE SEQUENCE [LARGE SCALE GENOMIC DNA]</scope>
    <source>
        <strain evidence="4">JCM 17979</strain>
    </source>
</reference>
<comment type="caution">
    <text evidence="3">The sequence shown here is derived from an EMBL/GenBank/DDBJ whole genome shotgun (WGS) entry which is preliminary data.</text>
</comment>
<keyword evidence="1" id="KW-1133">Transmembrane helix</keyword>
<dbReference type="Pfam" id="PF03372">
    <property type="entry name" value="Exo_endo_phos"/>
    <property type="match status" value="1"/>
</dbReference>
<accession>A0ABP9ALV7</accession>
<dbReference type="InterPro" id="IPR036691">
    <property type="entry name" value="Endo/exonu/phosph_ase_sf"/>
</dbReference>
<dbReference type="EMBL" id="BAABHO010000008">
    <property type="protein sequence ID" value="GAA4782231.1"/>
    <property type="molecule type" value="Genomic_DNA"/>
</dbReference>
<keyword evidence="1" id="KW-0812">Transmembrane</keyword>
<feature type="domain" description="Endonuclease/exonuclease/phosphatase" evidence="2">
    <location>
        <begin position="118"/>
        <end position="300"/>
    </location>
</feature>
<feature type="transmembrane region" description="Helical" evidence="1">
    <location>
        <begin position="40"/>
        <end position="62"/>
    </location>
</feature>
<name>A0ABP9ALV7_9PSEU</name>
<keyword evidence="1" id="KW-0472">Membrane</keyword>
<proteinExistence type="predicted"/>
<evidence type="ECO:0000259" key="2">
    <source>
        <dbReference type="Pfam" id="PF03372"/>
    </source>
</evidence>
<organism evidence="3 4">
    <name type="scientific">Actinomycetospora chlora</name>
    <dbReference type="NCBI Taxonomy" id="663608"/>
    <lineage>
        <taxon>Bacteria</taxon>
        <taxon>Bacillati</taxon>
        <taxon>Actinomycetota</taxon>
        <taxon>Actinomycetes</taxon>
        <taxon>Pseudonocardiales</taxon>
        <taxon>Pseudonocardiaceae</taxon>
        <taxon>Actinomycetospora</taxon>
    </lineage>
</organism>
<evidence type="ECO:0000313" key="3">
    <source>
        <dbReference type="EMBL" id="GAA4782231.1"/>
    </source>
</evidence>
<gene>
    <name evidence="3" type="ORF">GCM10023200_14640</name>
</gene>
<feature type="transmembrane region" description="Helical" evidence="1">
    <location>
        <begin position="69"/>
        <end position="87"/>
    </location>
</feature>